<dbReference type="InterPro" id="IPR050275">
    <property type="entry name" value="PGM_Phosphatase"/>
</dbReference>
<dbReference type="PANTHER" id="PTHR48100">
    <property type="entry name" value="BROAD-SPECIFICITY PHOSPHATASE YOR283W-RELATED"/>
    <property type="match status" value="1"/>
</dbReference>
<evidence type="ECO:0000313" key="2">
    <source>
        <dbReference type="Proteomes" id="UP000316213"/>
    </source>
</evidence>
<dbReference type="GO" id="GO:0016791">
    <property type="term" value="F:phosphatase activity"/>
    <property type="evidence" value="ECO:0007669"/>
    <property type="project" value="TreeGrafter"/>
</dbReference>
<sequence>MNSQAFSVHLIRHAESENNARPVHERVCDPRITQRGHLQTQYLADWMKTLRLELLITSPFQRTLQTAQGILRARGRRTEVWHDIFESGGCYHGHHESNFAGAPGLNRDQIVQFFGTPSVADSSDDWLVIDSQIGVDGWWGGRPREALEQTRERAIQVNERLIRTFAGTGGSVALVVHADFKRELLQLMLSDILDLDAVGPIANTSVTELQYSGSPDHGRWRLGYLNSVTHLPPRLITGREW</sequence>
<dbReference type="InterPro" id="IPR013078">
    <property type="entry name" value="His_Pase_superF_clade-1"/>
</dbReference>
<evidence type="ECO:0000313" key="1">
    <source>
        <dbReference type="EMBL" id="TWT92287.1"/>
    </source>
</evidence>
<name>A0A5C5ZZ25_9BACT</name>
<dbReference type="AlphaFoldDB" id="A0A5C5ZZ25"/>
<dbReference type="GO" id="GO:0005737">
    <property type="term" value="C:cytoplasm"/>
    <property type="evidence" value="ECO:0007669"/>
    <property type="project" value="TreeGrafter"/>
</dbReference>
<proteinExistence type="predicted"/>
<protein>
    <submittedName>
        <fullName evidence="1">Bifunctional RNase H/acid phosphatase</fullName>
    </submittedName>
</protein>
<dbReference type="InterPro" id="IPR029033">
    <property type="entry name" value="His_PPase_superfam"/>
</dbReference>
<dbReference type="RefSeq" id="WP_146580631.1">
    <property type="nucleotide sequence ID" value="NZ_SJPM01000012.1"/>
</dbReference>
<dbReference type="PANTHER" id="PTHR48100:SF1">
    <property type="entry name" value="HISTIDINE PHOSPHATASE FAMILY PROTEIN-RELATED"/>
    <property type="match status" value="1"/>
</dbReference>
<dbReference type="OrthoDB" id="9782128at2"/>
<reference evidence="1 2" key="1">
    <citation type="submission" date="2019-02" db="EMBL/GenBank/DDBJ databases">
        <title>Deep-cultivation of Planctomycetes and their phenomic and genomic characterization uncovers novel biology.</title>
        <authorList>
            <person name="Wiegand S."/>
            <person name="Jogler M."/>
            <person name="Boedeker C."/>
            <person name="Pinto D."/>
            <person name="Vollmers J."/>
            <person name="Rivas-Marin E."/>
            <person name="Kohn T."/>
            <person name="Peeters S.H."/>
            <person name="Heuer A."/>
            <person name="Rast P."/>
            <person name="Oberbeckmann S."/>
            <person name="Bunk B."/>
            <person name="Jeske O."/>
            <person name="Meyerdierks A."/>
            <person name="Storesund J.E."/>
            <person name="Kallscheuer N."/>
            <person name="Luecker S."/>
            <person name="Lage O.M."/>
            <person name="Pohl T."/>
            <person name="Merkel B.J."/>
            <person name="Hornburger P."/>
            <person name="Mueller R.-W."/>
            <person name="Bruemmer F."/>
            <person name="Labrenz M."/>
            <person name="Spormann A.M."/>
            <person name="Op Den Camp H."/>
            <person name="Overmann J."/>
            <person name="Amann R."/>
            <person name="Jetten M.S.M."/>
            <person name="Mascher T."/>
            <person name="Medema M.H."/>
            <person name="Devos D.P."/>
            <person name="Kaster A.-K."/>
            <person name="Ovreas L."/>
            <person name="Rohde M."/>
            <person name="Galperin M.Y."/>
            <person name="Jogler C."/>
        </authorList>
    </citation>
    <scope>NUCLEOTIDE SEQUENCE [LARGE SCALE GENOMIC DNA]</scope>
    <source>
        <strain evidence="1 2">Pla100</strain>
    </source>
</reference>
<dbReference type="SUPFAM" id="SSF53254">
    <property type="entry name" value="Phosphoglycerate mutase-like"/>
    <property type="match status" value="1"/>
</dbReference>
<gene>
    <name evidence="1" type="ORF">Pla100_48260</name>
</gene>
<organism evidence="1 2">
    <name type="scientific">Neorhodopirellula pilleata</name>
    <dbReference type="NCBI Taxonomy" id="2714738"/>
    <lineage>
        <taxon>Bacteria</taxon>
        <taxon>Pseudomonadati</taxon>
        <taxon>Planctomycetota</taxon>
        <taxon>Planctomycetia</taxon>
        <taxon>Pirellulales</taxon>
        <taxon>Pirellulaceae</taxon>
        <taxon>Neorhodopirellula</taxon>
    </lineage>
</organism>
<keyword evidence="2" id="KW-1185">Reference proteome</keyword>
<dbReference type="Gene3D" id="3.40.50.1240">
    <property type="entry name" value="Phosphoglycerate mutase-like"/>
    <property type="match status" value="1"/>
</dbReference>
<accession>A0A5C5ZZ25</accession>
<dbReference type="EMBL" id="SJPM01000012">
    <property type="protein sequence ID" value="TWT92287.1"/>
    <property type="molecule type" value="Genomic_DNA"/>
</dbReference>
<dbReference type="CDD" id="cd07067">
    <property type="entry name" value="HP_PGM_like"/>
    <property type="match status" value="1"/>
</dbReference>
<comment type="caution">
    <text evidence="1">The sequence shown here is derived from an EMBL/GenBank/DDBJ whole genome shotgun (WGS) entry which is preliminary data.</text>
</comment>
<dbReference type="SMART" id="SM00855">
    <property type="entry name" value="PGAM"/>
    <property type="match status" value="1"/>
</dbReference>
<dbReference type="Proteomes" id="UP000316213">
    <property type="component" value="Unassembled WGS sequence"/>
</dbReference>
<dbReference type="Pfam" id="PF00300">
    <property type="entry name" value="His_Phos_1"/>
    <property type="match status" value="1"/>
</dbReference>